<dbReference type="EMBL" id="CP003696">
    <property type="protein sequence ID" value="AGP30423.1"/>
    <property type="molecule type" value="Genomic_DNA"/>
</dbReference>
<keyword evidence="2" id="KW-1185">Reference proteome</keyword>
<dbReference type="Proteomes" id="UP000014809">
    <property type="component" value="Chromosome"/>
</dbReference>
<dbReference type="CDD" id="cd00085">
    <property type="entry name" value="HNHc"/>
    <property type="match status" value="1"/>
</dbReference>
<sequence length="403" mass="43815">MDTVDELTVRDAGHPSHSLVHAVNLAEFAVVAWLMTIVADLRISTALAVRGRTRAEAYRYAHAAELAERMPDLFELLYADGRCTLDHLDVVWSRINRHLTTLDRVTRELLRPAVDAAVAGALVEWMEAGCPPSLEAFSLVTDETLNAVAGDIVTATEQRERDTQCLTKRATKLILDCGDEITAASTWAAIGDRARTLHREARRVAEASGSVSDVPTMSQCRARVLLDQLGDTPETMTVTVNLYRTTVDGRVGCGGAFIPGVGYVSEVTADLLESVADLVRELPRWRELEQRETASYPFTRVQKAGMEGRDGHCRFPGCDIAADRCEHDHIVNSVHTSPDSDGPTSVANGMCLCPLHHALKTAGLWRAWTDDNGFTVVWEGPGGVVAVTRADGPLSPLRIGPDG</sequence>
<gene>
    <name evidence="1" type="ORF">A606_03870</name>
</gene>
<dbReference type="InterPro" id="IPR003615">
    <property type="entry name" value="HNH_nuc"/>
</dbReference>
<evidence type="ECO:0000313" key="1">
    <source>
        <dbReference type="EMBL" id="AGP30423.1"/>
    </source>
</evidence>
<organism evidence="1 2">
    <name type="scientific">Corynebacterium terpenotabidum Y-11</name>
    <dbReference type="NCBI Taxonomy" id="1200352"/>
    <lineage>
        <taxon>Bacteria</taxon>
        <taxon>Bacillati</taxon>
        <taxon>Actinomycetota</taxon>
        <taxon>Actinomycetes</taxon>
        <taxon>Mycobacteriales</taxon>
        <taxon>Corynebacteriaceae</taxon>
        <taxon>Corynebacterium</taxon>
    </lineage>
</organism>
<dbReference type="KEGG" id="cter:A606_03870"/>
<reference evidence="1 2" key="1">
    <citation type="submission" date="2012-06" db="EMBL/GenBank/DDBJ databases">
        <title>Complete genome sequence of Corynebacterium terpenotabidum Y-11 (=DSM 44721).</title>
        <authorList>
            <person name="Ruckert C."/>
            <person name="Albersmeier A."/>
            <person name="Al-Dilaimi A."/>
            <person name="Szczepanowski R."/>
            <person name="Kalinowski J."/>
        </authorList>
    </citation>
    <scope>NUCLEOTIDE SEQUENCE [LARGE SCALE GENOMIC DNA]</scope>
    <source>
        <strain evidence="1 2">Y-11</strain>
    </source>
</reference>
<dbReference type="PATRIC" id="fig|1200352.3.peg.782"/>
<evidence type="ECO:0000313" key="2">
    <source>
        <dbReference type="Proteomes" id="UP000014809"/>
    </source>
</evidence>
<dbReference type="HOGENOM" id="CLU_036472_0_0_11"/>
<protein>
    <recommendedName>
        <fullName evidence="3">HNH nuclease domain-containing protein</fullName>
    </recommendedName>
</protein>
<dbReference type="STRING" id="1200352.A606_03870"/>
<dbReference type="RefSeq" id="WP_020440786.1">
    <property type="nucleotide sequence ID" value="NC_021663.1"/>
</dbReference>
<evidence type="ECO:0008006" key="3">
    <source>
        <dbReference type="Google" id="ProtNLM"/>
    </source>
</evidence>
<dbReference type="eggNOG" id="COG1403">
    <property type="taxonomic scope" value="Bacteria"/>
</dbReference>
<accession>S4XII7</accession>
<proteinExistence type="predicted"/>
<dbReference type="AlphaFoldDB" id="S4XII7"/>
<name>S4XII7_9CORY</name>